<gene>
    <name evidence="1" type="ORF">GCU68_02230</name>
</gene>
<proteinExistence type="predicted"/>
<dbReference type="InterPro" id="IPR055553">
    <property type="entry name" value="DUF7129"/>
</dbReference>
<evidence type="ECO:0000313" key="2">
    <source>
        <dbReference type="Proteomes" id="UP000326170"/>
    </source>
</evidence>
<evidence type="ECO:0000313" key="1">
    <source>
        <dbReference type="EMBL" id="QFU81458.1"/>
    </source>
</evidence>
<dbReference type="AlphaFoldDB" id="A0A5P9NZY4"/>
<dbReference type="Proteomes" id="UP000326170">
    <property type="component" value="Chromosome"/>
</dbReference>
<dbReference type="NCBIfam" id="NF033497">
    <property type="entry name" value="rubre_like_arch"/>
    <property type="match status" value="1"/>
</dbReference>
<reference evidence="1 2" key="1">
    <citation type="journal article" date="2007" name="Int. J. Syst. Evol. Microbiol.">
        <title>Natronorubrum sulfidifaciens sp. nov., an extremely haloalkaliphilic archaeon isolated from Aiding salt lake in Xin-Jiang, China.</title>
        <authorList>
            <person name="Cui H.L."/>
            <person name="Tohty D."/>
            <person name="Liu H.C."/>
            <person name="Liu S.J."/>
            <person name="Oren A."/>
            <person name="Zhou P.J."/>
        </authorList>
    </citation>
    <scope>NUCLEOTIDE SEQUENCE [LARGE SCALE GENOMIC DNA]</scope>
    <source>
        <strain evidence="1 2">7-3</strain>
    </source>
</reference>
<keyword evidence="2" id="KW-1185">Reference proteome</keyword>
<dbReference type="OrthoDB" id="280213at2157"/>
<organism evidence="1 2">
    <name type="scientific">Natronorubrum aibiense</name>
    <dbReference type="NCBI Taxonomy" id="348826"/>
    <lineage>
        <taxon>Archaea</taxon>
        <taxon>Methanobacteriati</taxon>
        <taxon>Methanobacteriota</taxon>
        <taxon>Stenosarchaea group</taxon>
        <taxon>Halobacteria</taxon>
        <taxon>Halobacteriales</taxon>
        <taxon>Natrialbaceae</taxon>
        <taxon>Natronorubrum</taxon>
    </lineage>
</organism>
<dbReference type="EMBL" id="CP045488">
    <property type="protein sequence ID" value="QFU81458.1"/>
    <property type="molecule type" value="Genomic_DNA"/>
</dbReference>
<name>A0A5P9NZY4_9EURY</name>
<sequence>MKRYENHYECRDCLMEVHPVSYRANCPDCGGALRSATRYSGDETTGS</sequence>
<accession>A0A5P9NZY4</accession>
<protein>
    <submittedName>
        <fullName evidence="1">Rubrerythrin-like domain-containing protein</fullName>
    </submittedName>
</protein>
<dbReference type="KEGG" id="nas:GCU68_02230"/>